<name>E4ZVY7_LEPMJ</name>
<dbReference type="InParanoid" id="E4ZVY7"/>
<accession>E4ZVY7</accession>
<organism evidence="2">
    <name type="scientific">Leptosphaeria maculans (strain JN3 / isolate v23.1.3 / race Av1-4-5-6-7-8)</name>
    <name type="common">Blackleg fungus</name>
    <name type="synonym">Phoma lingam</name>
    <dbReference type="NCBI Taxonomy" id="985895"/>
    <lineage>
        <taxon>Eukaryota</taxon>
        <taxon>Fungi</taxon>
        <taxon>Dikarya</taxon>
        <taxon>Ascomycota</taxon>
        <taxon>Pezizomycotina</taxon>
        <taxon>Dothideomycetes</taxon>
        <taxon>Pleosporomycetidae</taxon>
        <taxon>Pleosporales</taxon>
        <taxon>Pleosporineae</taxon>
        <taxon>Leptosphaeriaceae</taxon>
        <taxon>Plenodomus</taxon>
        <taxon>Plenodomus lingam/Leptosphaeria maculans species complex</taxon>
    </lineage>
</organism>
<reference evidence="2" key="1">
    <citation type="journal article" date="2011" name="Nat. Commun.">
        <title>Effector diversification within compartments of the Leptosphaeria maculans genome affected by Repeat-Induced Point mutations.</title>
        <authorList>
            <person name="Rouxel T."/>
            <person name="Grandaubert J."/>
            <person name="Hane J.K."/>
            <person name="Hoede C."/>
            <person name="van de Wouw A.P."/>
            <person name="Couloux A."/>
            <person name="Dominguez V."/>
            <person name="Anthouard V."/>
            <person name="Bally P."/>
            <person name="Bourras S."/>
            <person name="Cozijnsen A.J."/>
            <person name="Ciuffetti L.M."/>
            <person name="Degrave A."/>
            <person name="Dilmaghani A."/>
            <person name="Duret L."/>
            <person name="Fudal I."/>
            <person name="Goodwin S.B."/>
            <person name="Gout L."/>
            <person name="Glaser N."/>
            <person name="Linglin J."/>
            <person name="Kema G.H.J."/>
            <person name="Lapalu N."/>
            <person name="Lawrence C.B."/>
            <person name="May K."/>
            <person name="Meyer M."/>
            <person name="Ollivier B."/>
            <person name="Poulain J."/>
            <person name="Schoch C.L."/>
            <person name="Simon A."/>
            <person name="Spatafora J.W."/>
            <person name="Stachowiak A."/>
            <person name="Turgeon B.G."/>
            <person name="Tyler B.M."/>
            <person name="Vincent D."/>
            <person name="Weissenbach J."/>
            <person name="Amselem J."/>
            <person name="Quesneville H."/>
            <person name="Oliver R.P."/>
            <person name="Wincker P."/>
            <person name="Balesdent M.-H."/>
            <person name="Howlett B.J."/>
        </authorList>
    </citation>
    <scope>NUCLEOTIDE SEQUENCE [LARGE SCALE GENOMIC DNA]</scope>
    <source>
        <strain evidence="2">JN3 / isolate v23.1.3 / race Av1-4-5-6-7-8</strain>
    </source>
</reference>
<protein>
    <submittedName>
        <fullName evidence="1">Predicted protein</fullName>
    </submittedName>
</protein>
<keyword evidence="2" id="KW-1185">Reference proteome</keyword>
<evidence type="ECO:0000313" key="2">
    <source>
        <dbReference type="Proteomes" id="UP000002668"/>
    </source>
</evidence>
<dbReference type="Proteomes" id="UP000002668">
    <property type="component" value="Genome"/>
</dbReference>
<gene>
    <name evidence="1" type="ORF">LEMA_P029150.1</name>
</gene>
<sequence>MPRLQHNPLFIILQRPLDRLKQAVRLCLIDSNIIADGEDDLANLLLGAIGVPFIVLVEADGDVD</sequence>
<dbReference type="EMBL" id="FP929127">
    <property type="protein sequence ID" value="CBX95763.1"/>
    <property type="molecule type" value="Genomic_DNA"/>
</dbReference>
<evidence type="ECO:0000313" key="1">
    <source>
        <dbReference type="EMBL" id="CBX95763.1"/>
    </source>
</evidence>
<dbReference type="HOGENOM" id="CLU_2868081_0_0_1"/>
<proteinExistence type="predicted"/>
<dbReference type="AlphaFoldDB" id="E4ZVY7"/>
<dbReference type="VEuPathDB" id="FungiDB:LEMA_P029150.1"/>